<comment type="caution">
    <text evidence="1">The sequence shown here is derived from an EMBL/GenBank/DDBJ whole genome shotgun (WGS) entry which is preliminary data.</text>
</comment>
<name>A0A0N1JMQ2_PSESX</name>
<dbReference type="EMBL" id="LGLN01000099">
    <property type="protein sequence ID" value="KPC23609.1"/>
    <property type="molecule type" value="Genomic_DNA"/>
</dbReference>
<evidence type="ECO:0000313" key="1">
    <source>
        <dbReference type="EMBL" id="KPC23609.1"/>
    </source>
</evidence>
<dbReference type="PATRIC" id="fig|81035.3.peg.5588"/>
<sequence length="845" mass="92624">MPSHALVVLVNPVLTANFYFRNSFKASKIQTAQGMRQHQATGRVMKTIPAFTYVFFLGSFHSNAFSAEMNPYEKIISTAQGEQVCLTLDSDLSSVSLLKCINTDHQQWIFASSGSMLYIKNKALGGSAQAMCLFAPNRSSVGMATCASAGTNDYQSKRLWSRDGDSLLSNKYIKDLGLDNYLQRSGSKHLVFGTAEAPLSKWTITQPLYEEIISTVSGTDACLSLAGDMTSVVLQKCLGKDSQQWIFTPTGTRLHVKNKLLAISQQDMCLLAAGLSSVKMATCASADSNDNQSKRLWSRNGNNPSLLSNTYISDLGKANYLQSNANAQLIFGSKEQDSASWSIAKRYGYIRNVEKGQETCLALSADEVNVEFSPCKSVAGQDWRMSLIAPGYEKLNNRALFDRDAEKCLGPNSKIINCQGTGYTSERSWSYSRNFVPSIQGLILANKYRNDLEGENKVLGFSGNTVQMVTESRSNAVTWNLELAVHNIPKRPVVGNRKILLLHTQYTNKPFTDFEGVKRGFFGTPGDHYSFVDAVHSSADNKLAFTGDAVTGLDLGPRPSDCPASDLRNRAIALAREKGFDANNYHYVAVEIPPTTCSWTGLAARPGTWAMGNGSGHKPWMWQHEFGHSLGGPHATSLERCPYNNREIVQIGSSGCAVTNTRDPSDTLNGGGSRLYPIPYLYYAGWLSDEQFPEVIKNGTYKIAPLFREAHPAVVKGLRLFRSDGSYLTLEFRRPSPGFENWPHDSNFVHGVIVRIARFSSANVSNTLVDTTPSGIDGMNDAPLRQGGSADDVLSGKRIRVTHTDDTGATVDISDIPGSALAERLLFERSFIKQTVEQAGEVVED</sequence>
<accession>A0A0N1JMQ2</accession>
<dbReference type="SUPFAM" id="SSF50370">
    <property type="entry name" value="Ricin B-like lectins"/>
    <property type="match status" value="2"/>
</dbReference>
<dbReference type="AlphaFoldDB" id="A0A0N1JMQ2"/>
<protein>
    <submittedName>
        <fullName evidence="1">Lectin repeat domain-containing protein</fullName>
    </submittedName>
</protein>
<evidence type="ECO:0000313" key="2">
    <source>
        <dbReference type="Proteomes" id="UP000037891"/>
    </source>
</evidence>
<dbReference type="InterPro" id="IPR035992">
    <property type="entry name" value="Ricin_B-like_lectins"/>
</dbReference>
<proteinExistence type="predicted"/>
<organism evidence="1 2">
    <name type="scientific">Pseudomonas syringae pv. cilantro</name>
    <dbReference type="NCBI Taxonomy" id="81035"/>
    <lineage>
        <taxon>Bacteria</taxon>
        <taxon>Pseudomonadati</taxon>
        <taxon>Pseudomonadota</taxon>
        <taxon>Gammaproteobacteria</taxon>
        <taxon>Pseudomonadales</taxon>
        <taxon>Pseudomonadaceae</taxon>
        <taxon>Pseudomonas</taxon>
        <taxon>Pseudomonas syringae</taxon>
    </lineage>
</organism>
<dbReference type="Gene3D" id="2.80.10.50">
    <property type="match status" value="2"/>
</dbReference>
<reference evidence="1 2" key="2">
    <citation type="submission" date="2015-10" db="EMBL/GenBank/DDBJ databases">
        <title>Comparative genomics and high-throughput reverse genetic screens identify a new phytobacterial MAMP and an Arabidopsis receptor required for immune elicitation.</title>
        <authorList>
            <person name="Mott G.A."/>
            <person name="Thakur S."/>
            <person name="Wang P.W."/>
            <person name="Desveaux D."/>
            <person name="Guttman D.S."/>
        </authorList>
    </citation>
    <scope>NUCLEOTIDE SEQUENCE [LARGE SCALE GENOMIC DNA]</scope>
    <source>
        <strain evidence="1 2">0788_9</strain>
    </source>
</reference>
<dbReference type="PROSITE" id="PS50231">
    <property type="entry name" value="RICIN_B_LECTIN"/>
    <property type="match status" value="1"/>
</dbReference>
<reference evidence="1 2" key="1">
    <citation type="submission" date="2015-07" db="EMBL/GenBank/DDBJ databases">
        <authorList>
            <person name="Noorani M."/>
        </authorList>
    </citation>
    <scope>NUCLEOTIDE SEQUENCE [LARGE SCALE GENOMIC DNA]</scope>
    <source>
        <strain evidence="1 2">0788_9</strain>
    </source>
</reference>
<gene>
    <name evidence="1" type="ORF">ABJ99_5176</name>
</gene>
<dbReference type="Proteomes" id="UP000037891">
    <property type="component" value="Unassembled WGS sequence"/>
</dbReference>